<gene>
    <name evidence="1" type="ORF">EOD42_10940</name>
</gene>
<reference evidence="1 2" key="1">
    <citation type="submission" date="2019-01" db="EMBL/GenBank/DDBJ databases">
        <authorList>
            <person name="Chen W.-M."/>
        </authorList>
    </citation>
    <scope>NUCLEOTIDE SEQUENCE [LARGE SCALE GENOMIC DNA]</scope>
    <source>
        <strain evidence="1 2">CCP-6</strain>
    </source>
</reference>
<comment type="caution">
    <text evidence="1">The sequence shown here is derived from an EMBL/GenBank/DDBJ whole genome shotgun (WGS) entry which is preliminary data.</text>
</comment>
<sequence length="118" mass="12468">MSWKIDARVPVSVEEAPELPPGGGYALLAEAELPAGLPAGTPAILFTPDEGMPHPAACACCQGQGAVPAALATLFRDRAMGGPWFDRVIAMPRTPRGRAMIEEAMTRDILTVARFRPA</sequence>
<evidence type="ECO:0000313" key="1">
    <source>
        <dbReference type="EMBL" id="RVT96910.1"/>
    </source>
</evidence>
<accession>A0A437MGX5</accession>
<proteinExistence type="predicted"/>
<dbReference type="EMBL" id="SACL01000003">
    <property type="protein sequence ID" value="RVT96910.1"/>
    <property type="molecule type" value="Genomic_DNA"/>
</dbReference>
<dbReference type="AlphaFoldDB" id="A0A437MGX5"/>
<organism evidence="1 2">
    <name type="scientific">Rhodovarius crocodyli</name>
    <dbReference type="NCBI Taxonomy" id="1979269"/>
    <lineage>
        <taxon>Bacteria</taxon>
        <taxon>Pseudomonadati</taxon>
        <taxon>Pseudomonadota</taxon>
        <taxon>Alphaproteobacteria</taxon>
        <taxon>Acetobacterales</taxon>
        <taxon>Roseomonadaceae</taxon>
        <taxon>Rhodovarius</taxon>
    </lineage>
</organism>
<keyword evidence="2" id="KW-1185">Reference proteome</keyword>
<dbReference type="Proteomes" id="UP000282957">
    <property type="component" value="Unassembled WGS sequence"/>
</dbReference>
<dbReference type="RefSeq" id="WP_127787557.1">
    <property type="nucleotide sequence ID" value="NZ_SACL01000003.1"/>
</dbReference>
<protein>
    <submittedName>
        <fullName evidence="1">Uncharacterized protein</fullName>
    </submittedName>
</protein>
<evidence type="ECO:0000313" key="2">
    <source>
        <dbReference type="Proteomes" id="UP000282957"/>
    </source>
</evidence>
<name>A0A437MGX5_9PROT</name>